<organism evidence="4 6">
    <name type="scientific">Roseburia amylophila</name>
    <dbReference type="NCBI Taxonomy" id="2981794"/>
    <lineage>
        <taxon>Bacteria</taxon>
        <taxon>Bacillati</taxon>
        <taxon>Bacillota</taxon>
        <taxon>Clostridia</taxon>
        <taxon>Lachnospirales</taxon>
        <taxon>Lachnospiraceae</taxon>
        <taxon>Roseburia</taxon>
    </lineage>
</organism>
<dbReference type="SUPFAM" id="SSF88713">
    <property type="entry name" value="Glycoside hydrolase/deacetylase"/>
    <property type="match status" value="1"/>
</dbReference>
<dbReference type="EMBL" id="JAOQKI010000009">
    <property type="protein sequence ID" value="MCU6717146.1"/>
    <property type="molecule type" value="Genomic_DNA"/>
</dbReference>
<protein>
    <submittedName>
        <fullName evidence="4">Polysaccharide deacetylase</fullName>
    </submittedName>
</protein>
<dbReference type="InterPro" id="IPR050248">
    <property type="entry name" value="Polysacc_deacetylase_ArnD"/>
</dbReference>
<comment type="caution">
    <text evidence="4">The sequence shown here is derived from an EMBL/GenBank/DDBJ whole genome shotgun (WGS) entry which is preliminary data.</text>
</comment>
<dbReference type="Gene3D" id="3.20.20.370">
    <property type="entry name" value="Glycoside hydrolase/deacetylase"/>
    <property type="match status" value="1"/>
</dbReference>
<dbReference type="Proteomes" id="UP001198893">
    <property type="component" value="Unassembled WGS sequence"/>
</dbReference>
<evidence type="ECO:0000256" key="2">
    <source>
        <dbReference type="SAM" id="Phobius"/>
    </source>
</evidence>
<dbReference type="PROSITE" id="PS51677">
    <property type="entry name" value="NODB"/>
    <property type="match status" value="1"/>
</dbReference>
<evidence type="ECO:0000256" key="1">
    <source>
        <dbReference type="SAM" id="MobiDB-lite"/>
    </source>
</evidence>
<proteinExistence type="predicted"/>
<keyword evidence="2" id="KW-0472">Membrane</keyword>
<feature type="domain" description="NodB homology" evidence="3">
    <location>
        <begin position="119"/>
        <end position="309"/>
    </location>
</feature>
<dbReference type="Proteomes" id="UP001209666">
    <property type="component" value="Unassembled WGS sequence"/>
</dbReference>
<keyword evidence="2" id="KW-0812">Transmembrane</keyword>
<evidence type="ECO:0000313" key="5">
    <source>
        <dbReference type="EMBL" id="MCU6717146.1"/>
    </source>
</evidence>
<feature type="transmembrane region" description="Helical" evidence="2">
    <location>
        <begin position="21"/>
        <end position="45"/>
    </location>
</feature>
<evidence type="ECO:0000259" key="3">
    <source>
        <dbReference type="PROSITE" id="PS51677"/>
    </source>
</evidence>
<dbReference type="GO" id="GO:0005975">
    <property type="term" value="P:carbohydrate metabolic process"/>
    <property type="evidence" value="ECO:0007669"/>
    <property type="project" value="InterPro"/>
</dbReference>
<dbReference type="InterPro" id="IPR011330">
    <property type="entry name" value="Glyco_hydro/deAcase_b/a-brl"/>
</dbReference>
<dbReference type="GO" id="GO:0016810">
    <property type="term" value="F:hydrolase activity, acting on carbon-nitrogen (but not peptide) bonds"/>
    <property type="evidence" value="ECO:0007669"/>
    <property type="project" value="InterPro"/>
</dbReference>
<gene>
    <name evidence="4" type="ORF">LKD47_04420</name>
    <name evidence="5" type="ORF">OCV43_07650</name>
</gene>
<dbReference type="PANTHER" id="PTHR10587:SF125">
    <property type="entry name" value="POLYSACCHARIDE DEACETYLASE YHEN-RELATED"/>
    <property type="match status" value="1"/>
</dbReference>
<accession>A0AAW4W9U8</accession>
<evidence type="ECO:0000313" key="7">
    <source>
        <dbReference type="Proteomes" id="UP001209666"/>
    </source>
</evidence>
<dbReference type="PANTHER" id="PTHR10587">
    <property type="entry name" value="GLYCOSYL TRANSFERASE-RELATED"/>
    <property type="match status" value="1"/>
</dbReference>
<evidence type="ECO:0000313" key="4">
    <source>
        <dbReference type="EMBL" id="MCC2241551.1"/>
    </source>
</evidence>
<dbReference type="InterPro" id="IPR002509">
    <property type="entry name" value="NODB_dom"/>
</dbReference>
<feature type="region of interest" description="Disordered" evidence="1">
    <location>
        <begin position="69"/>
        <end position="95"/>
    </location>
</feature>
<dbReference type="AlphaFoldDB" id="A0AAW4W9U8"/>
<keyword evidence="7" id="KW-1185">Reference proteome</keyword>
<name>A0AAW4W9U8_9FIRM</name>
<sequence length="327" mass="36855">MEEKTTKGLKEQRERRKRINCMKMGIITSIFVWMLISIILCVVLLCRVISLQNQIDRLVSSGIVSGQVQQDENQSKGEMSTGTELQTDTEYQDQNADSSIVQSLVAEDESNKAQPGDQLKVYLTFDDGPSSNTAAILDTLAQYNVKATFFVVGKEDEESQEMYKRIVNEGHTLGMHSYSHKYSVIYDSLENFEDDFTKIQNYLYDITGEDCHYYRFPGGSSNQVSNTDMKEFIKYLNDQDVTYFDWNVTSGDATSQAYTADELVDNVLEDVVKYKTSVVLLHDANTKETTVEALGPMIEALQAQGVELLPITEDTTVIQHISADSVQ</sequence>
<keyword evidence="2" id="KW-1133">Transmembrane helix</keyword>
<reference evidence="5" key="3">
    <citation type="submission" date="2022-09" db="EMBL/GenBank/DDBJ databases">
        <authorList>
            <person name="Hitch T.C.A."/>
        </authorList>
    </citation>
    <scope>NUCLEOTIDE SEQUENCE</scope>
    <source>
        <strain evidence="5">Sanger_19</strain>
    </source>
</reference>
<dbReference type="Pfam" id="PF01522">
    <property type="entry name" value="Polysacc_deac_1"/>
    <property type="match status" value="1"/>
</dbReference>
<evidence type="ECO:0000313" key="6">
    <source>
        <dbReference type="Proteomes" id="UP001198893"/>
    </source>
</evidence>
<reference evidence="5 7" key="1">
    <citation type="journal article" date="2021" name="ISME Commun">
        <title>Automated analysis of genomic sequences facilitates high-throughput and comprehensive description of bacteria.</title>
        <authorList>
            <person name="Hitch T.C.A."/>
        </authorList>
    </citation>
    <scope>NUCLEOTIDE SEQUENCE [LARGE SCALE GENOMIC DNA]</scope>
    <source>
        <strain evidence="5 7">Sanger_19</strain>
    </source>
</reference>
<reference evidence="4" key="2">
    <citation type="submission" date="2021-10" db="EMBL/GenBank/DDBJ databases">
        <title>Anaerobic single-cell dispensing facilitates the cultivation of human gut bacteria.</title>
        <authorList>
            <person name="Afrizal A."/>
        </authorList>
    </citation>
    <scope>NUCLEOTIDE SEQUENCE</scope>
    <source>
        <strain evidence="4">CLA-AA-H204</strain>
    </source>
</reference>
<dbReference type="EMBL" id="JAJEQW010000003">
    <property type="protein sequence ID" value="MCC2241551.1"/>
    <property type="molecule type" value="Genomic_DNA"/>
</dbReference>
<dbReference type="CDD" id="cd10944">
    <property type="entry name" value="CE4_SmPgdA_like"/>
    <property type="match status" value="1"/>
</dbReference>
<dbReference type="RefSeq" id="WP_022243277.1">
    <property type="nucleotide sequence ID" value="NZ_JAJEQW010000003.1"/>
</dbReference>